<evidence type="ECO:0000313" key="10">
    <source>
        <dbReference type="Proteomes" id="UP000610373"/>
    </source>
</evidence>
<reference evidence="9" key="1">
    <citation type="submission" date="2020-10" db="EMBL/GenBank/DDBJ databases">
        <authorList>
            <person name="Hahn C.J."/>
            <person name="Laso-Perez R."/>
            <person name="Vulcano F."/>
            <person name="Vaziourakis K.-M."/>
            <person name="Stokke R."/>
            <person name="Steen I.H."/>
            <person name="Teske A."/>
            <person name="Boetius A."/>
            <person name="Liebeke M."/>
            <person name="Amann R."/>
            <person name="Knittel K."/>
        </authorList>
    </citation>
    <scope>NUCLEOTIDE SEQUENCE</scope>
    <source>
        <strain evidence="9">Gfbio:e3339647-f889-4370-9287-4fb5cb688e4c:AG392O15_GoMArc1</strain>
    </source>
</reference>
<evidence type="ECO:0000256" key="7">
    <source>
        <dbReference type="SAM" id="Phobius"/>
    </source>
</evidence>
<comment type="similarity">
    <text evidence="6">Belongs to the exbB/tolQ family.</text>
</comment>
<protein>
    <recommendedName>
        <fullName evidence="8">MotA/TolQ/ExbB proton channel domain-containing protein</fullName>
    </recommendedName>
</protein>
<proteinExistence type="inferred from homology"/>
<feature type="domain" description="MotA/TolQ/ExbB proton channel" evidence="8">
    <location>
        <begin position="82"/>
        <end position="158"/>
    </location>
</feature>
<sequence length="186" mass="20787">MNQSIFSIMYLVSSSLLYPVVIGLLALFVYSLFALGDFLSEYTRQQKTQIKKDSLNESKLNYFGSDFLTRARHVADVHELQWLIGECEMRMAHKLEHTRLLSTIGPILGLMGTLIPLGPALIGLAKGDVTELADNLVIAFATTVLGLFAGGTGYLLTIVRKRWYAQELNDIEYISEVLSHETTQTK</sequence>
<dbReference type="PANTHER" id="PTHR30625:SF3">
    <property type="entry name" value="TOL-PAL SYSTEM PROTEIN TOLQ"/>
    <property type="match status" value="1"/>
</dbReference>
<dbReference type="PANTHER" id="PTHR30625">
    <property type="entry name" value="PROTEIN TOLQ"/>
    <property type="match status" value="1"/>
</dbReference>
<keyword evidence="3 7" id="KW-0812">Transmembrane</keyword>
<keyword evidence="6" id="KW-0653">Protein transport</keyword>
<accession>A0A811T823</accession>
<evidence type="ECO:0000313" key="9">
    <source>
        <dbReference type="EMBL" id="CAD6493556.1"/>
    </source>
</evidence>
<dbReference type="InterPro" id="IPR002898">
    <property type="entry name" value="MotA_ExbB_proton_chnl"/>
</dbReference>
<feature type="transmembrane region" description="Helical" evidence="7">
    <location>
        <begin position="16"/>
        <end position="39"/>
    </location>
</feature>
<dbReference type="GO" id="GO:0017038">
    <property type="term" value="P:protein import"/>
    <property type="evidence" value="ECO:0007669"/>
    <property type="project" value="TreeGrafter"/>
</dbReference>
<feature type="transmembrane region" description="Helical" evidence="7">
    <location>
        <begin position="136"/>
        <end position="156"/>
    </location>
</feature>
<keyword evidence="2" id="KW-1003">Cell membrane</keyword>
<evidence type="ECO:0000256" key="6">
    <source>
        <dbReference type="RuleBase" id="RU004057"/>
    </source>
</evidence>
<dbReference type="Proteomes" id="UP000610373">
    <property type="component" value="Unassembled WGS sequence"/>
</dbReference>
<comment type="caution">
    <text evidence="9">The sequence shown here is derived from an EMBL/GenBank/DDBJ whole genome shotgun (WGS) entry which is preliminary data.</text>
</comment>
<name>A0A811T823_9EURY</name>
<evidence type="ECO:0000259" key="8">
    <source>
        <dbReference type="Pfam" id="PF01618"/>
    </source>
</evidence>
<evidence type="ECO:0000256" key="3">
    <source>
        <dbReference type="ARBA" id="ARBA00022692"/>
    </source>
</evidence>
<comment type="subcellular location">
    <subcellularLocation>
        <location evidence="1">Cell membrane</location>
        <topology evidence="1">Multi-pass membrane protein</topology>
    </subcellularLocation>
    <subcellularLocation>
        <location evidence="6">Membrane</location>
        <topology evidence="6">Multi-pass membrane protein</topology>
    </subcellularLocation>
</comment>
<keyword evidence="5 7" id="KW-0472">Membrane</keyword>
<dbReference type="AlphaFoldDB" id="A0A811T823"/>
<dbReference type="EMBL" id="CAJHIO010000034">
    <property type="protein sequence ID" value="CAD6493556.1"/>
    <property type="molecule type" value="Genomic_DNA"/>
</dbReference>
<evidence type="ECO:0000256" key="1">
    <source>
        <dbReference type="ARBA" id="ARBA00004651"/>
    </source>
</evidence>
<keyword evidence="4 7" id="KW-1133">Transmembrane helix</keyword>
<dbReference type="GO" id="GO:0005886">
    <property type="term" value="C:plasma membrane"/>
    <property type="evidence" value="ECO:0007669"/>
    <property type="project" value="UniProtKB-SubCell"/>
</dbReference>
<evidence type="ECO:0000256" key="5">
    <source>
        <dbReference type="ARBA" id="ARBA00023136"/>
    </source>
</evidence>
<gene>
    <name evidence="9" type="ORF">CHKLHMKO_00496</name>
</gene>
<organism evidence="9 10">
    <name type="scientific">Candidatus Argoarchaeum ethanivorans</name>
    <dbReference type="NCBI Taxonomy" id="2608793"/>
    <lineage>
        <taxon>Archaea</taxon>
        <taxon>Methanobacteriati</taxon>
        <taxon>Methanobacteriota</taxon>
        <taxon>Stenosarchaea group</taxon>
        <taxon>Methanomicrobia</taxon>
        <taxon>Methanosarcinales</taxon>
        <taxon>Methanosarcinales incertae sedis</taxon>
        <taxon>GOM Arc I cluster</taxon>
        <taxon>Candidatus Argoarchaeum</taxon>
    </lineage>
</organism>
<feature type="transmembrane region" description="Helical" evidence="7">
    <location>
        <begin position="100"/>
        <end position="124"/>
    </location>
</feature>
<evidence type="ECO:0000256" key="2">
    <source>
        <dbReference type="ARBA" id="ARBA00022475"/>
    </source>
</evidence>
<dbReference type="InterPro" id="IPR050790">
    <property type="entry name" value="ExbB/TolQ_transport"/>
</dbReference>
<keyword evidence="6" id="KW-0813">Transport</keyword>
<evidence type="ECO:0000256" key="4">
    <source>
        <dbReference type="ARBA" id="ARBA00022989"/>
    </source>
</evidence>
<dbReference type="Pfam" id="PF01618">
    <property type="entry name" value="MotA_ExbB"/>
    <property type="match status" value="1"/>
</dbReference>